<name>A0ABZ2LDM6_9BACT</name>
<feature type="compositionally biased region" description="Basic and acidic residues" evidence="1">
    <location>
        <begin position="22"/>
        <end position="33"/>
    </location>
</feature>
<reference evidence="2" key="1">
    <citation type="submission" date="2021-12" db="EMBL/GenBank/DDBJ databases">
        <title>Discovery of the Pendulisporaceae a myxobacterial family with distinct sporulation behavior and unique specialized metabolism.</title>
        <authorList>
            <person name="Garcia R."/>
            <person name="Popoff A."/>
            <person name="Bader C.D."/>
            <person name="Loehr J."/>
            <person name="Walesch S."/>
            <person name="Walt C."/>
            <person name="Boldt J."/>
            <person name="Bunk B."/>
            <person name="Haeckl F.J.F.P.J."/>
            <person name="Gunesch A.P."/>
            <person name="Birkelbach J."/>
            <person name="Nuebel U."/>
            <person name="Pietschmann T."/>
            <person name="Bach T."/>
            <person name="Mueller R."/>
        </authorList>
    </citation>
    <scope>NUCLEOTIDE SEQUENCE</scope>
    <source>
        <strain evidence="2">MSr11367</strain>
    </source>
</reference>
<organism evidence="2 3">
    <name type="scientific">Pendulispora rubella</name>
    <dbReference type="NCBI Taxonomy" id="2741070"/>
    <lineage>
        <taxon>Bacteria</taxon>
        <taxon>Pseudomonadati</taxon>
        <taxon>Myxococcota</taxon>
        <taxon>Myxococcia</taxon>
        <taxon>Myxococcales</taxon>
        <taxon>Sorangiineae</taxon>
        <taxon>Pendulisporaceae</taxon>
        <taxon>Pendulispora</taxon>
    </lineage>
</organism>
<accession>A0ABZ2LDM6</accession>
<sequence length="114" mass="12982">MAGEIERRIRLHEYNVSSVDSRGAHTGEDRDPNVPRALVPAKAPYQLPTVHHRQTKVCYDHVRNLFKGPVQSFLAIPRLRHSKSCALQSKGKWHAAVFMVVDQQDVRTRGQDTD</sequence>
<feature type="region of interest" description="Disordered" evidence="1">
    <location>
        <begin position="16"/>
        <end position="36"/>
    </location>
</feature>
<dbReference type="Proteomes" id="UP001374803">
    <property type="component" value="Chromosome"/>
</dbReference>
<evidence type="ECO:0000313" key="2">
    <source>
        <dbReference type="EMBL" id="WXB09036.1"/>
    </source>
</evidence>
<proteinExistence type="predicted"/>
<dbReference type="EMBL" id="CP089983">
    <property type="protein sequence ID" value="WXB09036.1"/>
    <property type="molecule type" value="Genomic_DNA"/>
</dbReference>
<keyword evidence="3" id="KW-1185">Reference proteome</keyword>
<evidence type="ECO:0000256" key="1">
    <source>
        <dbReference type="SAM" id="MobiDB-lite"/>
    </source>
</evidence>
<gene>
    <name evidence="2" type="ORF">LVJ94_17605</name>
</gene>
<protein>
    <submittedName>
        <fullName evidence="2">Uncharacterized protein</fullName>
    </submittedName>
</protein>
<evidence type="ECO:0000313" key="3">
    <source>
        <dbReference type="Proteomes" id="UP001374803"/>
    </source>
</evidence>